<keyword evidence="2 5" id="KW-0812">Transmembrane</keyword>
<gene>
    <name evidence="6" type="ORF">Lsed01_01774</name>
</gene>
<evidence type="ECO:0000256" key="3">
    <source>
        <dbReference type="ARBA" id="ARBA00022989"/>
    </source>
</evidence>
<dbReference type="Proteomes" id="UP001426770">
    <property type="component" value="Unassembled WGS sequence"/>
</dbReference>
<dbReference type="Pfam" id="PF04228">
    <property type="entry name" value="Zn_peptidase"/>
    <property type="match status" value="1"/>
</dbReference>
<dbReference type="PANTHER" id="PTHR30168:SF0">
    <property type="entry name" value="INNER MEMBRANE PROTEIN"/>
    <property type="match status" value="1"/>
</dbReference>
<name>A0ABP9WJE3_9MICO</name>
<dbReference type="EMBL" id="BAABRR010000008">
    <property type="protein sequence ID" value="GAA5519333.1"/>
    <property type="molecule type" value="Genomic_DNA"/>
</dbReference>
<evidence type="ECO:0008006" key="8">
    <source>
        <dbReference type="Google" id="ProtNLM"/>
    </source>
</evidence>
<comment type="caution">
    <text evidence="6">The sequence shown here is derived from an EMBL/GenBank/DDBJ whole genome shotgun (WGS) entry which is preliminary data.</text>
</comment>
<comment type="subcellular location">
    <subcellularLocation>
        <location evidence="1">Membrane</location>
        <topology evidence="1">Single-pass membrane protein</topology>
    </subcellularLocation>
</comment>
<evidence type="ECO:0000256" key="5">
    <source>
        <dbReference type="SAM" id="Phobius"/>
    </source>
</evidence>
<dbReference type="PANTHER" id="PTHR30168">
    <property type="entry name" value="PUTATIVE MEMBRANE PROTEIN YPFJ"/>
    <property type="match status" value="1"/>
</dbReference>
<evidence type="ECO:0000313" key="6">
    <source>
        <dbReference type="EMBL" id="GAA5519333.1"/>
    </source>
</evidence>
<accession>A0ABP9WJE3</accession>
<keyword evidence="3 5" id="KW-1133">Transmembrane helix</keyword>
<reference evidence="6 7" key="1">
    <citation type="submission" date="2024-02" db="EMBL/GenBank/DDBJ databases">
        <title>Lysinimicrobium sediminis NBRC 112286.</title>
        <authorList>
            <person name="Ichikawa N."/>
            <person name="Katano-Makiyama Y."/>
            <person name="Hidaka K."/>
        </authorList>
    </citation>
    <scope>NUCLEOTIDE SEQUENCE [LARGE SCALE GENOMIC DNA]</scope>
    <source>
        <strain evidence="6 7">NBRC 112286</strain>
    </source>
</reference>
<evidence type="ECO:0000256" key="4">
    <source>
        <dbReference type="ARBA" id="ARBA00023136"/>
    </source>
</evidence>
<sequence>MSFDDGARLDPGRVRAGGRGRRAGGIAVGGGLGGLALVLLVMFLGGNPGDLDALMGGVGEAPVDETAQGDLATRCQTGADANEYTDCRMVGAVNSLDAYWVDALPAAGFELEFPGVTLFEASAQSGCGTASSSTGPFYCPPDQTIYLDVAFFDVLESQFGASGGPLAQMYVMAHEYGHHLQNQMGVFEIADRSGAGADSDSVKVELMADCLAGVWASHAATVPDASGTPFLEPLTAADVADAVSAAEAVGDDRIQEAVQGEANPHTFTHGTAEQRRDSFMTGYDTGDIAQCDAFGVLAG</sequence>
<evidence type="ECO:0000256" key="1">
    <source>
        <dbReference type="ARBA" id="ARBA00004167"/>
    </source>
</evidence>
<proteinExistence type="predicted"/>
<evidence type="ECO:0000256" key="2">
    <source>
        <dbReference type="ARBA" id="ARBA00022692"/>
    </source>
</evidence>
<feature type="transmembrane region" description="Helical" evidence="5">
    <location>
        <begin position="23"/>
        <end position="45"/>
    </location>
</feature>
<keyword evidence="4 5" id="KW-0472">Membrane</keyword>
<protein>
    <recommendedName>
        <fullName evidence="8">Neutral zinc metallopeptidase</fullName>
    </recommendedName>
</protein>
<dbReference type="InterPro" id="IPR007343">
    <property type="entry name" value="Uncharacterised_pept_Zn_put"/>
</dbReference>
<keyword evidence="7" id="KW-1185">Reference proteome</keyword>
<evidence type="ECO:0000313" key="7">
    <source>
        <dbReference type="Proteomes" id="UP001426770"/>
    </source>
</evidence>
<organism evidence="6 7">
    <name type="scientific">Demequina sediminis</name>
    <dbReference type="NCBI Taxonomy" id="1930058"/>
    <lineage>
        <taxon>Bacteria</taxon>
        <taxon>Bacillati</taxon>
        <taxon>Actinomycetota</taxon>
        <taxon>Actinomycetes</taxon>
        <taxon>Micrococcales</taxon>
        <taxon>Demequinaceae</taxon>
        <taxon>Demequina</taxon>
    </lineage>
</organism>
<dbReference type="RefSeq" id="WP_286216207.1">
    <property type="nucleotide sequence ID" value="NZ_AP027736.1"/>
</dbReference>